<comment type="caution">
    <text evidence="11">The sequence shown here is derived from an EMBL/GenBank/DDBJ whole genome shotgun (WGS) entry which is preliminary data.</text>
</comment>
<reference evidence="11 12" key="1">
    <citation type="journal article" date="2017" name="Genome Announc.">
        <title>Draft Genome Sequence of Romboutsia weinsteinii sp. nov. Strain CCRI-19649(T) Isolated from Surface Water.</title>
        <authorList>
            <person name="Maheux A.F."/>
            <person name="Boudreau D.K."/>
            <person name="Berube E."/>
            <person name="Boissinot M."/>
            <person name="Cantin P."/>
            <person name="Raymond F."/>
            <person name="Corbeil J."/>
            <person name="Omar R.F."/>
            <person name="Bergeron M.G."/>
        </authorList>
    </citation>
    <scope>NUCLEOTIDE SEQUENCE [LARGE SCALE GENOMIC DNA]</scope>
    <source>
        <strain evidence="11 12">CCRI-19649</strain>
    </source>
</reference>
<keyword evidence="4" id="KW-0547">Nucleotide-binding</keyword>
<dbReference type="Gene3D" id="1.20.1560.10">
    <property type="entry name" value="ABC transporter type 1, transmembrane domain"/>
    <property type="match status" value="1"/>
</dbReference>
<keyword evidence="6 8" id="KW-1133">Transmembrane helix</keyword>
<feature type="domain" description="ABC transmembrane type-1" evidence="10">
    <location>
        <begin position="35"/>
        <end position="315"/>
    </location>
</feature>
<organism evidence="11 12">
    <name type="scientific">Romboutsia weinsteinii</name>
    <dbReference type="NCBI Taxonomy" id="2020949"/>
    <lineage>
        <taxon>Bacteria</taxon>
        <taxon>Bacillati</taxon>
        <taxon>Bacillota</taxon>
        <taxon>Clostridia</taxon>
        <taxon>Peptostreptococcales</taxon>
        <taxon>Peptostreptococcaceae</taxon>
        <taxon>Romboutsia</taxon>
    </lineage>
</organism>
<protein>
    <submittedName>
        <fullName evidence="11">ABC transporter ATP-binding protein</fullName>
    </submittedName>
</protein>
<dbReference type="InterPro" id="IPR027417">
    <property type="entry name" value="P-loop_NTPase"/>
</dbReference>
<evidence type="ECO:0000256" key="8">
    <source>
        <dbReference type="SAM" id="Phobius"/>
    </source>
</evidence>
<dbReference type="PANTHER" id="PTHR43394">
    <property type="entry name" value="ATP-DEPENDENT PERMEASE MDL1, MITOCHONDRIAL"/>
    <property type="match status" value="1"/>
</dbReference>
<feature type="transmembrane region" description="Helical" evidence="8">
    <location>
        <begin position="172"/>
        <end position="190"/>
    </location>
</feature>
<dbReference type="GO" id="GO:0005524">
    <property type="term" value="F:ATP binding"/>
    <property type="evidence" value="ECO:0007669"/>
    <property type="project" value="UniProtKB-KW"/>
</dbReference>
<dbReference type="InterPro" id="IPR003593">
    <property type="entry name" value="AAA+_ATPase"/>
</dbReference>
<evidence type="ECO:0000313" key="12">
    <source>
        <dbReference type="Proteomes" id="UP000215694"/>
    </source>
</evidence>
<accession>A0A371J196</accession>
<feature type="transmembrane region" description="Helical" evidence="8">
    <location>
        <begin position="279"/>
        <end position="300"/>
    </location>
</feature>
<dbReference type="SUPFAM" id="SSF52540">
    <property type="entry name" value="P-loop containing nucleoside triphosphate hydrolases"/>
    <property type="match status" value="1"/>
</dbReference>
<dbReference type="CDD" id="cd18540">
    <property type="entry name" value="ABC_6TM_exporter_like"/>
    <property type="match status" value="1"/>
</dbReference>
<evidence type="ECO:0000259" key="9">
    <source>
        <dbReference type="PROSITE" id="PS50893"/>
    </source>
</evidence>
<dbReference type="OrthoDB" id="9762778at2"/>
<name>A0A371J196_9FIRM</name>
<feature type="transmembrane region" description="Helical" evidence="8">
    <location>
        <begin position="30"/>
        <end position="52"/>
    </location>
</feature>
<dbReference type="Pfam" id="PF00005">
    <property type="entry name" value="ABC_tran"/>
    <property type="match status" value="1"/>
</dbReference>
<dbReference type="PROSITE" id="PS50893">
    <property type="entry name" value="ABC_TRANSPORTER_2"/>
    <property type="match status" value="1"/>
</dbReference>
<feature type="domain" description="ABC transporter" evidence="9">
    <location>
        <begin position="361"/>
        <end position="596"/>
    </location>
</feature>
<evidence type="ECO:0000256" key="6">
    <source>
        <dbReference type="ARBA" id="ARBA00022989"/>
    </source>
</evidence>
<dbReference type="PANTHER" id="PTHR43394:SF1">
    <property type="entry name" value="ATP-BINDING CASSETTE SUB-FAMILY B MEMBER 10, MITOCHONDRIAL"/>
    <property type="match status" value="1"/>
</dbReference>
<dbReference type="GO" id="GO:0015421">
    <property type="term" value="F:ABC-type oligopeptide transporter activity"/>
    <property type="evidence" value="ECO:0007669"/>
    <property type="project" value="TreeGrafter"/>
</dbReference>
<dbReference type="InterPro" id="IPR011527">
    <property type="entry name" value="ABC1_TM_dom"/>
</dbReference>
<dbReference type="Pfam" id="PF00664">
    <property type="entry name" value="ABC_membrane"/>
    <property type="match status" value="1"/>
</dbReference>
<feature type="transmembrane region" description="Helical" evidence="8">
    <location>
        <begin position="144"/>
        <end position="166"/>
    </location>
</feature>
<keyword evidence="5 11" id="KW-0067">ATP-binding</keyword>
<dbReference type="GO" id="GO:0016887">
    <property type="term" value="F:ATP hydrolysis activity"/>
    <property type="evidence" value="ECO:0007669"/>
    <property type="project" value="InterPro"/>
</dbReference>
<gene>
    <name evidence="11" type="ORF">CHL78_013025</name>
</gene>
<dbReference type="GO" id="GO:0005886">
    <property type="term" value="C:plasma membrane"/>
    <property type="evidence" value="ECO:0007669"/>
    <property type="project" value="UniProtKB-SubCell"/>
</dbReference>
<evidence type="ECO:0000259" key="10">
    <source>
        <dbReference type="PROSITE" id="PS50929"/>
    </source>
</evidence>
<evidence type="ECO:0000256" key="4">
    <source>
        <dbReference type="ARBA" id="ARBA00022741"/>
    </source>
</evidence>
<keyword evidence="12" id="KW-1185">Reference proteome</keyword>
<keyword evidence="3 8" id="KW-0812">Transmembrane</keyword>
<dbReference type="SUPFAM" id="SSF90123">
    <property type="entry name" value="ABC transporter transmembrane region"/>
    <property type="match status" value="1"/>
</dbReference>
<dbReference type="InterPro" id="IPR003439">
    <property type="entry name" value="ABC_transporter-like_ATP-bd"/>
</dbReference>
<evidence type="ECO:0000256" key="2">
    <source>
        <dbReference type="ARBA" id="ARBA00022448"/>
    </source>
</evidence>
<sequence length="610" mass="69274">MMNFEEEEYKRSFSIKVWAKLKPFLKKYKLHLICAIAANLFVAFVDVMFPIFQKYAIDNFIAPMSTDGIDKFIIVYVLAIVLQVIFVVIFTRFSIYLEMNIGKDLKRATFMHLQKLSFSYYNTTPVGYIMARVMSDTNKIGSMIGWGLVDLFWSVTYVLGVFIAMFMLNAKLAMYVIVIVPFIAILTVYFQNKILNVNRDVRKINSKITGAFNEGITGSITSKTLVIEDKNLEEFSKITDKMYKTSIRATRLNAIYMPIILFFSSLAVAFVLAKGGNLVIDDLMAIGTLSAFISYAISIFEPIQQLAKNISEFISTQANIERVFGLLEKTPDIVDSKEVIQKYGDSFSPKKENWEDIKGDIEFKDIYFKYPDGDEYIYENFNFKIPAGTTVALVGETGAGKSTLVNLACRFFEPTKGNVLIDGRDYRERSQLWLHNNIGYVLQNPHLFSGTIRENLRYGRLDATDEEVEEAAKIVSAHKVIMNMKEGYDSQVGEGGSNLSTGEKQLISFARAVLANPRIFVLDEATSSIDTETEQIIQNAISHLLKDRTSFLVAHRLSTIRKADIILVVRNGRIVEKGSHKELLKQKGYYHSLYVKQFEEEVGENVFGNK</sequence>
<dbReference type="FunFam" id="3.40.50.300:FF:000287">
    <property type="entry name" value="Multidrug ABC transporter ATP-binding protein"/>
    <property type="match status" value="1"/>
</dbReference>
<feature type="transmembrane region" description="Helical" evidence="8">
    <location>
        <begin position="254"/>
        <end position="273"/>
    </location>
</feature>
<keyword evidence="2" id="KW-0813">Transport</keyword>
<dbReference type="Gene3D" id="3.40.50.300">
    <property type="entry name" value="P-loop containing nucleotide triphosphate hydrolases"/>
    <property type="match status" value="1"/>
</dbReference>
<evidence type="ECO:0000256" key="3">
    <source>
        <dbReference type="ARBA" id="ARBA00022692"/>
    </source>
</evidence>
<dbReference type="PROSITE" id="PS50929">
    <property type="entry name" value="ABC_TM1F"/>
    <property type="match status" value="1"/>
</dbReference>
<dbReference type="SMART" id="SM00382">
    <property type="entry name" value="AAA"/>
    <property type="match status" value="1"/>
</dbReference>
<dbReference type="CDD" id="cd03254">
    <property type="entry name" value="ABCC_Glucan_exporter_like"/>
    <property type="match status" value="1"/>
</dbReference>
<evidence type="ECO:0000256" key="1">
    <source>
        <dbReference type="ARBA" id="ARBA00004651"/>
    </source>
</evidence>
<evidence type="ECO:0000256" key="5">
    <source>
        <dbReference type="ARBA" id="ARBA00022840"/>
    </source>
</evidence>
<feature type="transmembrane region" description="Helical" evidence="8">
    <location>
        <begin position="72"/>
        <end position="97"/>
    </location>
</feature>
<dbReference type="InterPro" id="IPR036640">
    <property type="entry name" value="ABC1_TM_sf"/>
</dbReference>
<comment type="subcellular location">
    <subcellularLocation>
        <location evidence="1">Cell membrane</location>
        <topology evidence="1">Multi-pass membrane protein</topology>
    </subcellularLocation>
</comment>
<dbReference type="AlphaFoldDB" id="A0A371J196"/>
<dbReference type="Proteomes" id="UP000215694">
    <property type="component" value="Unassembled WGS sequence"/>
</dbReference>
<keyword evidence="7 8" id="KW-0472">Membrane</keyword>
<evidence type="ECO:0000256" key="7">
    <source>
        <dbReference type="ARBA" id="ARBA00023136"/>
    </source>
</evidence>
<evidence type="ECO:0000313" key="11">
    <source>
        <dbReference type="EMBL" id="RDY26571.1"/>
    </source>
</evidence>
<dbReference type="EMBL" id="NOJY02000024">
    <property type="protein sequence ID" value="RDY26571.1"/>
    <property type="molecule type" value="Genomic_DNA"/>
</dbReference>
<dbReference type="InterPro" id="IPR039421">
    <property type="entry name" value="Type_1_exporter"/>
</dbReference>
<proteinExistence type="predicted"/>